<dbReference type="RefSeq" id="WP_087435709.1">
    <property type="nucleotide sequence ID" value="NZ_JAMDLV010000019.1"/>
</dbReference>
<organism evidence="2 3">
    <name type="scientific">Paenibacillus apiarius</name>
    <dbReference type="NCBI Taxonomy" id="46240"/>
    <lineage>
        <taxon>Bacteria</taxon>
        <taxon>Bacillati</taxon>
        <taxon>Bacillota</taxon>
        <taxon>Bacilli</taxon>
        <taxon>Bacillales</taxon>
        <taxon>Paenibacillaceae</taxon>
        <taxon>Paenibacillus</taxon>
    </lineage>
</organism>
<keyword evidence="1" id="KW-0812">Transmembrane</keyword>
<feature type="transmembrane region" description="Helical" evidence="1">
    <location>
        <begin position="134"/>
        <end position="156"/>
    </location>
</feature>
<accession>A0ABT4DUJ8</accession>
<comment type="caution">
    <text evidence="2">The sequence shown here is derived from an EMBL/GenBank/DDBJ whole genome shotgun (WGS) entry which is preliminary data.</text>
</comment>
<dbReference type="Proteomes" id="UP001207626">
    <property type="component" value="Unassembled WGS sequence"/>
</dbReference>
<reference evidence="2 3" key="1">
    <citation type="submission" date="2022-05" db="EMBL/GenBank/DDBJ databases">
        <title>Genome Sequencing of Bee-Associated Microbes.</title>
        <authorList>
            <person name="Dunlap C."/>
        </authorList>
    </citation>
    <scope>NUCLEOTIDE SEQUENCE [LARGE SCALE GENOMIC DNA]</scope>
    <source>
        <strain evidence="2 3">NRRL NRS-1438</strain>
    </source>
</reference>
<feature type="transmembrane region" description="Helical" evidence="1">
    <location>
        <begin position="88"/>
        <end position="113"/>
    </location>
</feature>
<gene>
    <name evidence="2" type="ORF">M5X09_15270</name>
</gene>
<protein>
    <submittedName>
        <fullName evidence="2">Nitroreductase</fullName>
    </submittedName>
</protein>
<proteinExistence type="predicted"/>
<evidence type="ECO:0000313" key="2">
    <source>
        <dbReference type="EMBL" id="MCY9521017.1"/>
    </source>
</evidence>
<keyword evidence="1" id="KW-0472">Membrane</keyword>
<feature type="transmembrane region" description="Helical" evidence="1">
    <location>
        <begin position="12"/>
        <end position="29"/>
    </location>
</feature>
<evidence type="ECO:0000256" key="1">
    <source>
        <dbReference type="SAM" id="Phobius"/>
    </source>
</evidence>
<name>A0ABT4DUJ8_9BACL</name>
<dbReference type="EMBL" id="JAMDLW010000020">
    <property type="protein sequence ID" value="MCY9521017.1"/>
    <property type="molecule type" value="Genomic_DNA"/>
</dbReference>
<sequence>MIDLERVLLEGAWLSVLFVVILLGSLYINPRMWLHDYPNDIQQAVRPKTDTEKKQLAIYGSCVMALMLVPFITSLYDGGIVTYMNAFLHFFIVFMMISLADLILVDWLVFCSITPKFIIIPGTGGMKSYKDYMFHLKGFLKSIVIFGIFNLILAGIG</sequence>
<evidence type="ECO:0000313" key="3">
    <source>
        <dbReference type="Proteomes" id="UP001207626"/>
    </source>
</evidence>
<keyword evidence="1" id="KW-1133">Transmembrane helix</keyword>
<keyword evidence="3" id="KW-1185">Reference proteome</keyword>
<feature type="transmembrane region" description="Helical" evidence="1">
    <location>
        <begin position="56"/>
        <end position="76"/>
    </location>
</feature>